<name>A0A0F2TAT1_STRR3</name>
<evidence type="ECO:0000313" key="3">
    <source>
        <dbReference type="Proteomes" id="UP000033699"/>
    </source>
</evidence>
<comment type="caution">
    <text evidence="2">The sequence shown here is derived from an EMBL/GenBank/DDBJ whole genome shotgun (WGS) entry which is preliminary data.</text>
</comment>
<dbReference type="SUPFAM" id="SSF110857">
    <property type="entry name" value="Gamma-glutamyl cyclotransferase-like"/>
    <property type="match status" value="1"/>
</dbReference>
<feature type="domain" description="Gamma-glutamylcyclotransferase AIG2-like" evidence="1">
    <location>
        <begin position="10"/>
        <end position="138"/>
    </location>
</feature>
<dbReference type="OrthoDB" id="5070127at2"/>
<organism evidence="2 3">
    <name type="scientific">Streptomyces rubellomurinus (strain ATCC 31215)</name>
    <dbReference type="NCBI Taxonomy" id="359131"/>
    <lineage>
        <taxon>Bacteria</taxon>
        <taxon>Bacillati</taxon>
        <taxon>Actinomycetota</taxon>
        <taxon>Actinomycetes</taxon>
        <taxon>Kitasatosporales</taxon>
        <taxon>Streptomycetaceae</taxon>
        <taxon>Streptomyces</taxon>
    </lineage>
</organism>
<keyword evidence="3" id="KW-1185">Reference proteome</keyword>
<dbReference type="InterPro" id="IPR013024">
    <property type="entry name" value="GGCT-like"/>
</dbReference>
<protein>
    <recommendedName>
        <fullName evidence="1">Gamma-glutamylcyclotransferase AIG2-like domain-containing protein</fullName>
    </recommendedName>
</protein>
<proteinExistence type="predicted"/>
<dbReference type="AlphaFoldDB" id="A0A0F2TAT1"/>
<dbReference type="Pfam" id="PF06094">
    <property type="entry name" value="GGACT"/>
    <property type="match status" value="1"/>
</dbReference>
<dbReference type="RefSeq" id="WP_045699532.1">
    <property type="nucleotide sequence ID" value="NZ_JZKH01000046.1"/>
</dbReference>
<sequence>MPESGDALPFFVYGTLRTGGRNHAVHLAGRCADVRPAVLDGAALHQGPGYPYAVPDATPGSRVLGELITVRPRAYATALAALDRLEDCRADGTGLYVRRRLAVRTSTGGTTDAWVYLAGPAVEARLRERPALITSGDWAWAERGARTANE</sequence>
<dbReference type="EMBL" id="JZKH01000046">
    <property type="protein sequence ID" value="KJS60303.1"/>
    <property type="molecule type" value="Genomic_DNA"/>
</dbReference>
<evidence type="ECO:0000259" key="1">
    <source>
        <dbReference type="Pfam" id="PF06094"/>
    </source>
</evidence>
<reference evidence="2 3" key="1">
    <citation type="submission" date="2015-02" db="EMBL/GenBank/DDBJ databases">
        <authorList>
            <person name="Ju K.-S."/>
            <person name="Doroghazi J.R."/>
            <person name="Metcalf W."/>
        </authorList>
    </citation>
    <scope>NUCLEOTIDE SEQUENCE [LARGE SCALE GENOMIC DNA]</scope>
    <source>
        <strain evidence="2 3">ATCC 31215</strain>
    </source>
</reference>
<dbReference type="CDD" id="cd06661">
    <property type="entry name" value="GGCT_like"/>
    <property type="match status" value="1"/>
</dbReference>
<dbReference type="PATRIC" id="fig|359131.3.peg.5259"/>
<dbReference type="Gene3D" id="3.10.490.10">
    <property type="entry name" value="Gamma-glutamyl cyclotransferase-like"/>
    <property type="match status" value="1"/>
</dbReference>
<accession>A0A0F2TAT1</accession>
<dbReference type="InterPro" id="IPR009288">
    <property type="entry name" value="AIG2-like_dom"/>
</dbReference>
<evidence type="ECO:0000313" key="2">
    <source>
        <dbReference type="EMBL" id="KJS60303.1"/>
    </source>
</evidence>
<dbReference type="InterPro" id="IPR036568">
    <property type="entry name" value="GGCT-like_sf"/>
</dbReference>
<dbReference type="Proteomes" id="UP000033699">
    <property type="component" value="Unassembled WGS sequence"/>
</dbReference>
<gene>
    <name evidence="2" type="ORF">VM95_21940</name>
</gene>